<evidence type="ECO:0000256" key="3">
    <source>
        <dbReference type="ARBA" id="ARBA00023118"/>
    </source>
</evidence>
<dbReference type="KEGG" id="lua:D4A81_03940"/>
<dbReference type="PANTHER" id="PTHR36984">
    <property type="entry name" value="CRISPR-ASSOCIATED ENDORIBONUCLEASE CAS6 1"/>
    <property type="match status" value="1"/>
</dbReference>
<dbReference type="Pfam" id="PF01881">
    <property type="entry name" value="Cas_Cas6_C"/>
    <property type="match status" value="1"/>
</dbReference>
<dbReference type="GO" id="GO:0016788">
    <property type="term" value="F:hydrolase activity, acting on ester bonds"/>
    <property type="evidence" value="ECO:0007669"/>
    <property type="project" value="InterPro"/>
</dbReference>
<accession>A0A385PZ01</accession>
<keyword evidence="7" id="KW-1185">Reference proteome</keyword>
<reference evidence="6 7" key="1">
    <citation type="submission" date="2018-09" db="EMBL/GenBank/DDBJ databases">
        <title>Genome sequencing of Lachnoanaerobaculum umeaense DSM 23576.</title>
        <authorList>
            <person name="Kook J.-K."/>
            <person name="Park S.-N."/>
            <person name="Lim Y.K."/>
        </authorList>
    </citation>
    <scope>NUCLEOTIDE SEQUENCE [LARGE SCALE GENOMIC DNA]</scope>
    <source>
        <strain evidence="7">DSM 23576 \ CCUG 58757</strain>
    </source>
</reference>
<evidence type="ECO:0000313" key="7">
    <source>
        <dbReference type="Proteomes" id="UP000265562"/>
    </source>
</evidence>
<feature type="domain" description="CRISPR associated protein Cas6 C-terminal" evidence="5">
    <location>
        <begin position="125"/>
        <end position="245"/>
    </location>
</feature>
<name>A0A385PZ01_9FIRM</name>
<comment type="function">
    <text evidence="4">CRISPR (clustered regularly interspaced short palindromic repeat), is an adaptive immune system that provides protection against mobile genetic elements (viruses, transposable elements and conjugative plasmids). CRISPR clusters contain sequences complementary to antecedent mobile elements and target invading nucleic acids. CRISPR clusters are transcribed and processed into CRISPR RNA (crRNA).</text>
</comment>
<dbReference type="NCBIfam" id="TIGR01877">
    <property type="entry name" value="cas_cas6"/>
    <property type="match status" value="1"/>
</dbReference>
<evidence type="ECO:0000256" key="1">
    <source>
        <dbReference type="ARBA" id="ARBA00005937"/>
    </source>
</evidence>
<dbReference type="AlphaFoldDB" id="A0A385PZ01"/>
<dbReference type="CDD" id="cd21140">
    <property type="entry name" value="Cas6_I-like"/>
    <property type="match status" value="1"/>
</dbReference>
<evidence type="ECO:0000313" key="6">
    <source>
        <dbReference type="EMBL" id="AYA99155.1"/>
    </source>
</evidence>
<evidence type="ECO:0000256" key="2">
    <source>
        <dbReference type="ARBA" id="ARBA00022884"/>
    </source>
</evidence>
<dbReference type="RefSeq" id="WP_111525908.1">
    <property type="nucleotide sequence ID" value="NZ_CP032364.1"/>
</dbReference>
<protein>
    <recommendedName>
        <fullName evidence="4">CRISPR-associated endoribonuclease</fullName>
    </recommendedName>
</protein>
<keyword evidence="2" id="KW-0694">RNA-binding</keyword>
<dbReference type="GO" id="GO:0051607">
    <property type="term" value="P:defense response to virus"/>
    <property type="evidence" value="ECO:0007669"/>
    <property type="project" value="UniProtKB-KW"/>
</dbReference>
<dbReference type="InterPro" id="IPR010156">
    <property type="entry name" value="CRISPR-assoc_prot_Cas6"/>
</dbReference>
<dbReference type="GO" id="GO:0003723">
    <property type="term" value="F:RNA binding"/>
    <property type="evidence" value="ECO:0007669"/>
    <property type="project" value="UniProtKB-KW"/>
</dbReference>
<dbReference type="EMBL" id="CP032364">
    <property type="protein sequence ID" value="AYA99155.1"/>
    <property type="molecule type" value="Genomic_DNA"/>
</dbReference>
<gene>
    <name evidence="6" type="primary">cas6</name>
    <name evidence="6" type="ORF">D4A81_03940</name>
</gene>
<organism evidence="6 7">
    <name type="scientific">Lachnoanaerobaculum umeaense</name>
    <dbReference type="NCBI Taxonomy" id="617123"/>
    <lineage>
        <taxon>Bacteria</taxon>
        <taxon>Bacillati</taxon>
        <taxon>Bacillota</taxon>
        <taxon>Clostridia</taxon>
        <taxon>Lachnospirales</taxon>
        <taxon>Lachnospiraceae</taxon>
        <taxon>Lachnoanaerobaculum</taxon>
    </lineage>
</organism>
<evidence type="ECO:0000256" key="4">
    <source>
        <dbReference type="PIRNR" id="PIRNR005054"/>
    </source>
</evidence>
<comment type="similarity">
    <text evidence="1 4">Belongs to the CRISPR-associated protein Cas6/Cse3/CasE family.</text>
</comment>
<evidence type="ECO:0000259" key="5">
    <source>
        <dbReference type="Pfam" id="PF01881"/>
    </source>
</evidence>
<dbReference type="Gene3D" id="3.30.70.1900">
    <property type="match status" value="1"/>
</dbReference>
<sequence>MEFKLYFQSNGPLVLPLAYHHILQGFIYKRLSEDPEFSDFLHNEGYKREGQSFRLFVFSLLKGHFKIVGSNIVFDNVIEWEIRSPIMLFCQTLFKALEKEEVFDLAGQKIFLLRYEVLNTEVVEDDIDIRMLSPVCVDLSIWEDGKSKTKNLDPMDPRFNYYLTKNFQRKFEAVTGEDTDSGIFLLPPENFEPSKNKYVTRFVDGIYVTGWKGQYKLKGSPNNLKFLYDTGLGARNSQGFGMFQIV</sequence>
<keyword evidence="3" id="KW-0051">Antiviral defense</keyword>
<dbReference type="PIRSF" id="PIRSF005054">
    <property type="entry name" value="PF1131"/>
    <property type="match status" value="1"/>
</dbReference>
<proteinExistence type="inferred from homology"/>
<dbReference type="InterPro" id="IPR049435">
    <property type="entry name" value="Cas_Cas6_C"/>
</dbReference>
<dbReference type="Proteomes" id="UP000265562">
    <property type="component" value="Chromosome"/>
</dbReference>
<dbReference type="InterPro" id="IPR045747">
    <property type="entry name" value="CRISPR-assoc_prot_Cas6_N_sf"/>
</dbReference>
<dbReference type="PANTHER" id="PTHR36984:SF1">
    <property type="entry name" value="CRISPR-ASSOCIATED ENDORIBONUCLEASE CAS6 1"/>
    <property type="match status" value="1"/>
</dbReference>
<dbReference type="Gene3D" id="3.30.70.1890">
    <property type="match status" value="1"/>
</dbReference>
<dbReference type="OrthoDB" id="9797488at2"/>